<evidence type="ECO:0000256" key="1">
    <source>
        <dbReference type="ARBA" id="ARBA00022490"/>
    </source>
</evidence>
<keyword evidence="2" id="KW-0862">Zinc</keyword>
<gene>
    <name evidence="7" type="ORF">C7410_112125</name>
</gene>
<accession>A0A2V4TTL9</accession>
<keyword evidence="5" id="KW-0676">Redox-active center</keyword>
<evidence type="ECO:0000256" key="5">
    <source>
        <dbReference type="ARBA" id="ARBA00023284"/>
    </source>
</evidence>
<dbReference type="InterPro" id="IPR023212">
    <property type="entry name" value="Hsp33_helix_hairpin_bin_dom_sf"/>
</dbReference>
<dbReference type="InterPro" id="IPR000397">
    <property type="entry name" value="Heat_shock_Hsp33"/>
</dbReference>
<evidence type="ECO:0000256" key="3">
    <source>
        <dbReference type="ARBA" id="ARBA00023157"/>
    </source>
</evidence>
<dbReference type="Pfam" id="PF01430">
    <property type="entry name" value="HSP33"/>
    <property type="match status" value="1"/>
</dbReference>
<proteinExistence type="predicted"/>
<dbReference type="GO" id="GO:0042026">
    <property type="term" value="P:protein refolding"/>
    <property type="evidence" value="ECO:0007669"/>
    <property type="project" value="TreeGrafter"/>
</dbReference>
<name>A0A2V4TTL9_9BURK</name>
<keyword evidence="3" id="KW-1015">Disulfide bond</keyword>
<dbReference type="InterPro" id="IPR016154">
    <property type="entry name" value="Heat_shock_Hsp33_C"/>
</dbReference>
<evidence type="ECO:0000313" key="8">
    <source>
        <dbReference type="Proteomes" id="UP000247772"/>
    </source>
</evidence>
<protein>
    <submittedName>
        <fullName evidence="7">Molecular chaperone Hsp33</fullName>
    </submittedName>
</protein>
<dbReference type="Gene3D" id="3.55.30.10">
    <property type="entry name" value="Hsp33 domain"/>
    <property type="match status" value="1"/>
</dbReference>
<dbReference type="GO" id="GO:0051082">
    <property type="term" value="F:unfolded protein binding"/>
    <property type="evidence" value="ECO:0007669"/>
    <property type="project" value="InterPro"/>
</dbReference>
<dbReference type="PANTHER" id="PTHR30111">
    <property type="entry name" value="33 KDA CHAPERONIN"/>
    <property type="match status" value="1"/>
</dbReference>
<feature type="compositionally biased region" description="Polar residues" evidence="6">
    <location>
        <begin position="1"/>
        <end position="16"/>
    </location>
</feature>
<dbReference type="EMBL" id="QJSQ01000012">
    <property type="protein sequence ID" value="PYE21934.1"/>
    <property type="molecule type" value="Genomic_DNA"/>
</dbReference>
<dbReference type="GO" id="GO:0044183">
    <property type="term" value="F:protein folding chaperone"/>
    <property type="evidence" value="ECO:0007669"/>
    <property type="project" value="TreeGrafter"/>
</dbReference>
<keyword evidence="1" id="KW-0963">Cytoplasm</keyword>
<feature type="region of interest" description="Disordered" evidence="6">
    <location>
        <begin position="1"/>
        <end position="20"/>
    </location>
</feature>
<dbReference type="SUPFAM" id="SSF64397">
    <property type="entry name" value="Hsp33 domain"/>
    <property type="match status" value="1"/>
</dbReference>
<dbReference type="SUPFAM" id="SSF118352">
    <property type="entry name" value="HSP33 redox switch-like"/>
    <property type="match status" value="1"/>
</dbReference>
<evidence type="ECO:0000256" key="2">
    <source>
        <dbReference type="ARBA" id="ARBA00022833"/>
    </source>
</evidence>
<evidence type="ECO:0000256" key="4">
    <source>
        <dbReference type="ARBA" id="ARBA00023186"/>
    </source>
</evidence>
<reference evidence="7 8" key="1">
    <citation type="submission" date="2018-06" db="EMBL/GenBank/DDBJ databases">
        <title>Genomic Encyclopedia of Type Strains, Phase IV (KMG-V): Genome sequencing to study the core and pangenomes of soil and plant-associated prokaryotes.</title>
        <authorList>
            <person name="Whitman W."/>
        </authorList>
    </citation>
    <scope>NUCLEOTIDE SEQUENCE [LARGE SCALE GENOMIC DNA]</scope>
    <source>
        <strain evidence="7 8">SRCL-318</strain>
    </source>
</reference>
<dbReference type="AlphaFoldDB" id="A0A2V4TTL9"/>
<dbReference type="PANTHER" id="PTHR30111:SF1">
    <property type="entry name" value="33 KDA CHAPERONIN"/>
    <property type="match status" value="1"/>
</dbReference>
<dbReference type="Gene3D" id="3.90.1280.10">
    <property type="entry name" value="HSP33 redox switch-like"/>
    <property type="match status" value="1"/>
</dbReference>
<dbReference type="NCBIfam" id="NF001033">
    <property type="entry name" value="PRK00114.1"/>
    <property type="match status" value="1"/>
</dbReference>
<evidence type="ECO:0000256" key="6">
    <source>
        <dbReference type="SAM" id="MobiDB-lite"/>
    </source>
</evidence>
<keyword evidence="4" id="KW-0143">Chaperone</keyword>
<dbReference type="Proteomes" id="UP000247772">
    <property type="component" value="Unassembled WGS sequence"/>
</dbReference>
<comment type="caution">
    <text evidence="7">The sequence shown here is derived from an EMBL/GenBank/DDBJ whole genome shotgun (WGS) entry which is preliminary data.</text>
</comment>
<sequence length="365" mass="40315">MSTRSAANISRRSSYVSAKRRGGEPQALAVCGAGRAAPIETKEKIVNDQLQKFMFSAAPVRGEIVSLGNTWQEVLKRRQYPAPVRTVLGEMMAACALLSANLKFDGTLIMQIFGDGPVKMLVVQCGSDLTMRATARLGEDFTGENALPLGEELTFADLVNPDGQGRCVITLDPAKKLPGQQPYQGIVPLNGEDGPLKSIAAVLEHYMHHSEQLDSRLWLAANDDRAVGMLLQKLPGDGGIVPHQGEHDLDTWERVCTLGGTLTRDEMLKEDGETLFRRLFWQENVRHFEPLAPRFQCSCSREKVGAMLKMLGREEVDGVIEERGHVEIHCDYCNQRYEFDPVDVAQLFAVTGLSESVSPAAQRRH</sequence>
<dbReference type="CDD" id="cd00498">
    <property type="entry name" value="Hsp33"/>
    <property type="match status" value="1"/>
</dbReference>
<dbReference type="Gene3D" id="1.10.287.480">
    <property type="entry name" value="helix hairpin bin"/>
    <property type="match status" value="1"/>
</dbReference>
<dbReference type="GO" id="GO:0005737">
    <property type="term" value="C:cytoplasm"/>
    <property type="evidence" value="ECO:0007669"/>
    <property type="project" value="InterPro"/>
</dbReference>
<organism evidence="7 8">
    <name type="scientific">Paraburkholderia silvatlantica</name>
    <dbReference type="NCBI Taxonomy" id="321895"/>
    <lineage>
        <taxon>Bacteria</taxon>
        <taxon>Pseudomonadati</taxon>
        <taxon>Pseudomonadota</taxon>
        <taxon>Betaproteobacteria</taxon>
        <taxon>Burkholderiales</taxon>
        <taxon>Burkholderiaceae</taxon>
        <taxon>Paraburkholderia</taxon>
    </lineage>
</organism>
<dbReference type="InterPro" id="IPR016153">
    <property type="entry name" value="Heat_shock_Hsp33_N"/>
</dbReference>
<evidence type="ECO:0000313" key="7">
    <source>
        <dbReference type="EMBL" id="PYE21934.1"/>
    </source>
</evidence>